<dbReference type="Proteomes" id="UP001156215">
    <property type="component" value="Chromosome"/>
</dbReference>
<dbReference type="AlphaFoldDB" id="A0A9E9M116"/>
<evidence type="ECO:0000313" key="2">
    <source>
        <dbReference type="Proteomes" id="UP001156215"/>
    </source>
</evidence>
<name>A0A9E9M116_9BURK</name>
<keyword evidence="2" id="KW-1185">Reference proteome</keyword>
<dbReference type="RefSeq" id="WP_269309573.1">
    <property type="nucleotide sequence ID" value="NZ_CP098242.1"/>
</dbReference>
<dbReference type="KEGG" id="ovb:NB640_02525"/>
<evidence type="ECO:0000313" key="1">
    <source>
        <dbReference type="EMBL" id="WAW10553.1"/>
    </source>
</evidence>
<protein>
    <submittedName>
        <fullName evidence="1">Uncharacterized protein</fullName>
    </submittedName>
</protein>
<dbReference type="EMBL" id="CP098242">
    <property type="protein sequence ID" value="WAW10553.1"/>
    <property type="molecule type" value="Genomic_DNA"/>
</dbReference>
<reference evidence="1" key="1">
    <citation type="journal article" date="2022" name="Front. Microbiol.">
        <title>New perspectives on an old grouping: The genomic and phenotypic variability of Oxalobacter formigenes and the implications for calcium oxalate stone prevention.</title>
        <authorList>
            <person name="Chmiel J.A."/>
            <person name="Carr C."/>
            <person name="Stuivenberg G.A."/>
            <person name="Venema R."/>
            <person name="Chanyi R.M."/>
            <person name="Al K.F."/>
            <person name="Giguere D."/>
            <person name="Say H."/>
            <person name="Akouris P.P."/>
            <person name="Dominguez Romero S.A."/>
            <person name="Kwong A."/>
            <person name="Tai V."/>
            <person name="Koval S.F."/>
            <person name="Razvi H."/>
            <person name="Bjazevic J."/>
            <person name="Burton J.P."/>
        </authorList>
    </citation>
    <scope>NUCLEOTIDE SEQUENCE</scope>
    <source>
        <strain evidence="1">WoOx3</strain>
    </source>
</reference>
<proteinExistence type="predicted"/>
<gene>
    <name evidence="1" type="ORF">NB640_02525</name>
</gene>
<organism evidence="1 2">
    <name type="scientific">Oxalobacter vibrioformis</name>
    <dbReference type="NCBI Taxonomy" id="933080"/>
    <lineage>
        <taxon>Bacteria</taxon>
        <taxon>Pseudomonadati</taxon>
        <taxon>Pseudomonadota</taxon>
        <taxon>Betaproteobacteria</taxon>
        <taxon>Burkholderiales</taxon>
        <taxon>Oxalobacteraceae</taxon>
        <taxon>Oxalobacter</taxon>
    </lineage>
</organism>
<sequence length="92" mass="10373">MSKKIDHLLEYFSLLQVMATAGKTHAAIIHCLGVLADGAEFRENYHEHFLESLKMAMMDSQETLKQLEKAEIRLNKHHSDVLSGTPPSSQSH</sequence>
<accession>A0A9E9M116</accession>